<dbReference type="PANTHER" id="PTHR12287">
    <property type="entry name" value="EPIDERMAL GROWTH FACTOR RECEPTOR KINASE SUBSTRATE EPS8-RELATED PROTEIN"/>
    <property type="match status" value="1"/>
</dbReference>
<dbReference type="GO" id="GO:0005886">
    <property type="term" value="C:plasma membrane"/>
    <property type="evidence" value="ECO:0007669"/>
    <property type="project" value="TreeGrafter"/>
</dbReference>
<dbReference type="GO" id="GO:0003779">
    <property type="term" value="F:actin binding"/>
    <property type="evidence" value="ECO:0007669"/>
    <property type="project" value="TreeGrafter"/>
</dbReference>
<dbReference type="PROSITE" id="PS50002">
    <property type="entry name" value="SH3"/>
    <property type="match status" value="2"/>
</dbReference>
<evidence type="ECO:0000256" key="2">
    <source>
        <dbReference type="PROSITE-ProRule" id="PRU00192"/>
    </source>
</evidence>
<dbReference type="SMART" id="SM00326">
    <property type="entry name" value="SH3"/>
    <property type="match status" value="3"/>
</dbReference>
<proteinExistence type="predicted"/>
<evidence type="ECO:0000259" key="3">
    <source>
        <dbReference type="PROSITE" id="PS50002"/>
    </source>
</evidence>
<evidence type="ECO:0000256" key="1">
    <source>
        <dbReference type="ARBA" id="ARBA00022443"/>
    </source>
</evidence>
<keyword evidence="5" id="KW-1185">Reference proteome</keyword>
<dbReference type="PANTHER" id="PTHR12287:SF23">
    <property type="entry name" value="AROUSER, ISOFORM A-RELATED"/>
    <property type="match status" value="1"/>
</dbReference>
<dbReference type="InterPro" id="IPR001452">
    <property type="entry name" value="SH3_domain"/>
</dbReference>
<dbReference type="GO" id="GO:0031982">
    <property type="term" value="C:vesicle"/>
    <property type="evidence" value="ECO:0007669"/>
    <property type="project" value="TreeGrafter"/>
</dbReference>
<dbReference type="EMBL" id="JANIEX010001313">
    <property type="protein sequence ID" value="KAJ3559377.1"/>
    <property type="molecule type" value="Genomic_DNA"/>
</dbReference>
<comment type="caution">
    <text evidence="4">The sequence shown here is derived from an EMBL/GenBank/DDBJ whole genome shotgun (WGS) entry which is preliminary data.</text>
</comment>
<evidence type="ECO:0000313" key="4">
    <source>
        <dbReference type="EMBL" id="KAJ3559377.1"/>
    </source>
</evidence>
<gene>
    <name evidence="4" type="ORF">NP233_g11274</name>
</gene>
<dbReference type="InterPro" id="IPR036028">
    <property type="entry name" value="SH3-like_dom_sf"/>
</dbReference>
<keyword evidence="1 2" id="KW-0728">SH3 domain</keyword>
<accession>A0AAD5YLF3</accession>
<dbReference type="InterPro" id="IPR011009">
    <property type="entry name" value="Kinase-like_dom_sf"/>
</dbReference>
<organism evidence="4 5">
    <name type="scientific">Leucocoprinus birnbaumii</name>
    <dbReference type="NCBI Taxonomy" id="56174"/>
    <lineage>
        <taxon>Eukaryota</taxon>
        <taxon>Fungi</taxon>
        <taxon>Dikarya</taxon>
        <taxon>Basidiomycota</taxon>
        <taxon>Agaricomycotina</taxon>
        <taxon>Agaricomycetes</taxon>
        <taxon>Agaricomycetidae</taxon>
        <taxon>Agaricales</taxon>
        <taxon>Agaricineae</taxon>
        <taxon>Agaricaceae</taxon>
        <taxon>Leucocoprinus</taxon>
    </lineage>
</organism>
<feature type="domain" description="SH3" evidence="3">
    <location>
        <begin position="127"/>
        <end position="188"/>
    </location>
</feature>
<protein>
    <recommendedName>
        <fullName evidence="3">SH3 domain-containing protein</fullName>
    </recommendedName>
</protein>
<dbReference type="Proteomes" id="UP001213000">
    <property type="component" value="Unassembled WGS sequence"/>
</dbReference>
<feature type="domain" description="SH3" evidence="3">
    <location>
        <begin position="277"/>
        <end position="340"/>
    </location>
</feature>
<dbReference type="InterPro" id="IPR039801">
    <property type="entry name" value="EPS8-like"/>
</dbReference>
<dbReference type="SUPFAM" id="SSF56112">
    <property type="entry name" value="Protein kinase-like (PK-like)"/>
    <property type="match status" value="1"/>
</dbReference>
<reference evidence="4" key="1">
    <citation type="submission" date="2022-07" db="EMBL/GenBank/DDBJ databases">
        <title>Genome Sequence of Leucocoprinus birnbaumii.</title>
        <authorList>
            <person name="Buettner E."/>
        </authorList>
    </citation>
    <scope>NUCLEOTIDE SEQUENCE</scope>
    <source>
        <strain evidence="4">VT141</strain>
    </source>
</reference>
<dbReference type="GO" id="GO:0035023">
    <property type="term" value="P:regulation of Rho protein signal transduction"/>
    <property type="evidence" value="ECO:0007669"/>
    <property type="project" value="TreeGrafter"/>
</dbReference>
<dbReference type="Pfam" id="PF00018">
    <property type="entry name" value="SH3_1"/>
    <property type="match status" value="1"/>
</dbReference>
<name>A0AAD5YLF3_9AGAR</name>
<dbReference type="SUPFAM" id="SSF50044">
    <property type="entry name" value="SH3-domain"/>
    <property type="match status" value="3"/>
</dbReference>
<evidence type="ECO:0000313" key="5">
    <source>
        <dbReference type="Proteomes" id="UP001213000"/>
    </source>
</evidence>
<dbReference type="AlphaFoldDB" id="A0AAD5YLF3"/>
<dbReference type="Gene3D" id="1.10.510.10">
    <property type="entry name" value="Transferase(Phosphotransferase) domain 1"/>
    <property type="match status" value="1"/>
</dbReference>
<dbReference type="GO" id="GO:0007266">
    <property type="term" value="P:Rho protein signal transduction"/>
    <property type="evidence" value="ECO:0007669"/>
    <property type="project" value="TreeGrafter"/>
</dbReference>
<dbReference type="Gene3D" id="2.30.30.40">
    <property type="entry name" value="SH3 Domains"/>
    <property type="match status" value="2"/>
</dbReference>
<sequence>MYEIFTNERPFHKRSPAQVILKVAGGEIPTRPLSGPKSELCDRIWGLMVRCWSPNPKSRPTVGDVKVELMVVESTPPLQEGVQPRNAFQGPSAQNVRTRSRVTAFTKDELELLSRCNVKNNAPKHTYPLRFALAIRNHIAMSTSEITVAKGDELELIIYETKRWWLARKRQSGQIGLVPLDVFSPLGFPWGDLDHTREPEDSCDPFLDEAMVFQNHEADTDRYPDEISVKKGDKLRIAHCIGPSWLARKEDGSVGLVRFRHVYPDPSTTGPKFAAGKPTFKVRAKQEYDGDCEDPRIIPRFSEGEMMDVIDRSTDRWWLVRDKEGSLGWVQPKYLDDLSSGNIN</sequence>